<proteinExistence type="predicted"/>
<dbReference type="RefSeq" id="WP_197914173.1">
    <property type="nucleotide sequence ID" value="NZ_CP065628.1"/>
</dbReference>
<evidence type="ECO:0000313" key="3">
    <source>
        <dbReference type="Proteomes" id="UP000594774"/>
    </source>
</evidence>
<dbReference type="EMBL" id="CP066023">
    <property type="protein sequence ID" value="QQB81824.1"/>
    <property type="molecule type" value="Genomic_DNA"/>
</dbReference>
<protein>
    <submittedName>
        <fullName evidence="1">Uncharacterized protein</fullName>
    </submittedName>
</protein>
<accession>A0AB37GE64</accession>
<gene>
    <name evidence="1" type="ORF">I6G95_06945</name>
    <name evidence="2" type="ORF">I6H48_07505</name>
</gene>
<dbReference type="EMBL" id="CP065628">
    <property type="protein sequence ID" value="QPR29988.1"/>
    <property type="molecule type" value="Genomic_DNA"/>
</dbReference>
<name>A0AB37GE64_CORAY</name>
<keyword evidence="4" id="KW-1185">Reference proteome</keyword>
<evidence type="ECO:0000313" key="2">
    <source>
        <dbReference type="EMBL" id="QQB81824.1"/>
    </source>
</evidence>
<evidence type="ECO:0000313" key="4">
    <source>
        <dbReference type="Proteomes" id="UP000595198"/>
    </source>
</evidence>
<organism evidence="1 3">
    <name type="scientific">Corynebacterium amycolatum</name>
    <dbReference type="NCBI Taxonomy" id="43765"/>
    <lineage>
        <taxon>Bacteria</taxon>
        <taxon>Bacillati</taxon>
        <taxon>Actinomycetota</taxon>
        <taxon>Actinomycetes</taxon>
        <taxon>Mycobacteriales</taxon>
        <taxon>Corynebacteriaceae</taxon>
        <taxon>Corynebacterium</taxon>
    </lineage>
</organism>
<sequence>MAPRKFEFFDSPPRSVNRRQELTAELREFAEALQANAGRWAQLPPDLINPRWDSLTGEEKASEVARLTRAITKGAAWRMPGGHFRASRVNGSVWATWVEYDGVRP</sequence>
<dbReference type="AlphaFoldDB" id="A0AB37GE64"/>
<evidence type="ECO:0000313" key="1">
    <source>
        <dbReference type="EMBL" id="QPR29988.1"/>
    </source>
</evidence>
<reference evidence="3 4" key="1">
    <citation type="submission" date="2020-12" db="EMBL/GenBank/DDBJ databases">
        <title>FDA dAtabase for Regulatory Grade micrObial Sequences (FDA-ARGOS): Supporting development and validation of Infectious Disease Dx tests.</title>
        <authorList>
            <person name="Sproer C."/>
            <person name="Gronow S."/>
            <person name="Severitt S."/>
            <person name="Schroder I."/>
            <person name="Tallon L."/>
            <person name="Sadzewicz L."/>
            <person name="Zhao X."/>
            <person name="Boylan J."/>
            <person name="Ott S."/>
            <person name="Bowen H."/>
            <person name="Vavikolanu K."/>
            <person name="Mehta A."/>
            <person name="Aluvathingal J."/>
            <person name="Nadendla S."/>
            <person name="Lowell S."/>
            <person name="Myers T."/>
            <person name="Yan Y."/>
            <person name="Sichtig H."/>
        </authorList>
    </citation>
    <scope>NUCLEOTIDE SEQUENCE [LARGE SCALE GENOMIC DNA]</scope>
    <source>
        <strain evidence="1 3">FDAARGOS_938</strain>
        <strain evidence="2 4">FDAARGOS_991</strain>
    </source>
</reference>
<dbReference type="Proteomes" id="UP000595198">
    <property type="component" value="Chromosome"/>
</dbReference>
<dbReference type="Proteomes" id="UP000594774">
    <property type="component" value="Chromosome"/>
</dbReference>